<sequence length="286" mass="33149">MFNLLGGAQKKFNTLLEQVVPKQESGSQEEGTNTAPEETTPEESGTSSTALFSETFGSYLRFASQNLEIAQKNAAKLTNLVKENLDNTILGQLTEEQKLFEKQVSASVDVDIPFREVLEHDEVKKQILNLSQDQKAFLEDAPVVDEELTIAKIEAMAAFFVTYDPRILDIRFELVPKKITEERFWRNYFYRVNLICKANENSMREKKEAKEEQEKEVEVEEKTEENEEETTEEEKKPEKEKDDEDWESEFLNDMPDYEVVKDGKSEEQWNEELDELLDECSEEKTA</sequence>
<evidence type="ECO:0000256" key="2">
    <source>
        <dbReference type="SAM" id="MobiDB-lite"/>
    </source>
</evidence>
<dbReference type="PANTHER" id="PTHR16019:SF6">
    <property type="entry name" value="SYNAPSE-ASSOCIATED PROTEIN 1"/>
    <property type="match status" value="1"/>
</dbReference>
<dbReference type="EMBL" id="CAJFCW020000001">
    <property type="protein sequence ID" value="CAG9082052.1"/>
    <property type="molecule type" value="Genomic_DNA"/>
</dbReference>
<comment type="caution">
    <text evidence="4">The sequence shown here is derived from an EMBL/GenBank/DDBJ whole genome shotgun (WGS) entry which is preliminary data.</text>
</comment>
<accession>A0A811JT44</accession>
<feature type="compositionally biased region" description="Acidic residues" evidence="2">
    <location>
        <begin position="214"/>
        <end position="232"/>
    </location>
</feature>
<protein>
    <recommendedName>
        <fullName evidence="3">BSD domain-containing protein</fullName>
    </recommendedName>
</protein>
<gene>
    <name evidence="4" type="ORF">BOKJ2_LOCUS1191</name>
</gene>
<dbReference type="AlphaFoldDB" id="A0A811JT44"/>
<feature type="compositionally biased region" description="Acidic residues" evidence="2">
    <location>
        <begin position="268"/>
        <end position="286"/>
    </location>
</feature>
<organism evidence="4 5">
    <name type="scientific">Bursaphelenchus okinawaensis</name>
    <dbReference type="NCBI Taxonomy" id="465554"/>
    <lineage>
        <taxon>Eukaryota</taxon>
        <taxon>Metazoa</taxon>
        <taxon>Ecdysozoa</taxon>
        <taxon>Nematoda</taxon>
        <taxon>Chromadorea</taxon>
        <taxon>Rhabditida</taxon>
        <taxon>Tylenchina</taxon>
        <taxon>Tylenchomorpha</taxon>
        <taxon>Aphelenchoidea</taxon>
        <taxon>Aphelenchoididae</taxon>
        <taxon>Bursaphelenchus</taxon>
    </lineage>
</organism>
<dbReference type="GO" id="GO:0048172">
    <property type="term" value="P:regulation of short-term neuronal synaptic plasticity"/>
    <property type="evidence" value="ECO:0007669"/>
    <property type="project" value="TreeGrafter"/>
</dbReference>
<dbReference type="EMBL" id="CAJFDH010000001">
    <property type="protein sequence ID" value="CAD5206507.1"/>
    <property type="molecule type" value="Genomic_DNA"/>
</dbReference>
<dbReference type="Proteomes" id="UP000783686">
    <property type="component" value="Unassembled WGS sequence"/>
</dbReference>
<dbReference type="Proteomes" id="UP000614601">
    <property type="component" value="Unassembled WGS sequence"/>
</dbReference>
<evidence type="ECO:0000313" key="4">
    <source>
        <dbReference type="EMBL" id="CAD5206507.1"/>
    </source>
</evidence>
<dbReference type="InterPro" id="IPR051494">
    <property type="entry name" value="BSD_domain-containing"/>
</dbReference>
<keyword evidence="5" id="KW-1185">Reference proteome</keyword>
<evidence type="ECO:0000313" key="5">
    <source>
        <dbReference type="Proteomes" id="UP000614601"/>
    </source>
</evidence>
<dbReference type="PANTHER" id="PTHR16019">
    <property type="entry name" value="SYNAPSE-ASSOCIATED PROTEIN"/>
    <property type="match status" value="1"/>
</dbReference>
<feature type="coiled-coil region" evidence="1">
    <location>
        <begin position="60"/>
        <end position="87"/>
    </location>
</feature>
<evidence type="ECO:0000259" key="3">
    <source>
        <dbReference type="PROSITE" id="PS50858"/>
    </source>
</evidence>
<feature type="compositionally biased region" description="Basic and acidic residues" evidence="2">
    <location>
        <begin position="203"/>
        <end position="213"/>
    </location>
</feature>
<dbReference type="InterPro" id="IPR005607">
    <property type="entry name" value="BSD_dom"/>
</dbReference>
<reference evidence="4" key="1">
    <citation type="submission" date="2020-09" db="EMBL/GenBank/DDBJ databases">
        <authorList>
            <person name="Kikuchi T."/>
        </authorList>
    </citation>
    <scope>NUCLEOTIDE SEQUENCE</scope>
    <source>
        <strain evidence="4">SH1</strain>
    </source>
</reference>
<feature type="compositionally biased region" description="Low complexity" evidence="2">
    <location>
        <begin position="29"/>
        <end position="48"/>
    </location>
</feature>
<dbReference type="OrthoDB" id="47923at2759"/>
<dbReference type="PROSITE" id="PS50858">
    <property type="entry name" value="BSD"/>
    <property type="match status" value="1"/>
</dbReference>
<feature type="region of interest" description="Disordered" evidence="2">
    <location>
        <begin position="203"/>
        <end position="286"/>
    </location>
</feature>
<dbReference type="GO" id="GO:0005634">
    <property type="term" value="C:nucleus"/>
    <property type="evidence" value="ECO:0007669"/>
    <property type="project" value="TreeGrafter"/>
</dbReference>
<dbReference type="GO" id="GO:0038203">
    <property type="term" value="P:TORC2 signaling"/>
    <property type="evidence" value="ECO:0007669"/>
    <property type="project" value="TreeGrafter"/>
</dbReference>
<feature type="region of interest" description="Disordered" evidence="2">
    <location>
        <begin position="20"/>
        <end position="48"/>
    </location>
</feature>
<dbReference type="Pfam" id="PF03909">
    <property type="entry name" value="BSD"/>
    <property type="match status" value="1"/>
</dbReference>
<evidence type="ECO:0000256" key="1">
    <source>
        <dbReference type="SAM" id="Coils"/>
    </source>
</evidence>
<proteinExistence type="predicted"/>
<feature type="domain" description="BSD" evidence="3">
    <location>
        <begin position="138"/>
        <end position="196"/>
    </location>
</feature>
<dbReference type="InterPro" id="IPR035925">
    <property type="entry name" value="BSD_dom_sf"/>
</dbReference>
<dbReference type="SMART" id="SM00751">
    <property type="entry name" value="BSD"/>
    <property type="match status" value="1"/>
</dbReference>
<feature type="compositionally biased region" description="Basic and acidic residues" evidence="2">
    <location>
        <begin position="258"/>
        <end position="267"/>
    </location>
</feature>
<dbReference type="GO" id="GO:0005794">
    <property type="term" value="C:Golgi apparatus"/>
    <property type="evidence" value="ECO:0007669"/>
    <property type="project" value="TreeGrafter"/>
</dbReference>
<dbReference type="Gene3D" id="1.10.3970.10">
    <property type="entry name" value="BSD domain"/>
    <property type="match status" value="1"/>
</dbReference>
<name>A0A811JT44_9BILA</name>
<keyword evidence="1" id="KW-0175">Coiled coil</keyword>
<feature type="compositionally biased region" description="Acidic residues" evidence="2">
    <location>
        <begin position="241"/>
        <end position="250"/>
    </location>
</feature>
<dbReference type="SUPFAM" id="SSF140383">
    <property type="entry name" value="BSD domain-like"/>
    <property type="match status" value="1"/>
</dbReference>